<keyword evidence="4" id="KW-0862">Zinc</keyword>
<dbReference type="GO" id="GO:0009231">
    <property type="term" value="P:riboflavin biosynthetic process"/>
    <property type="evidence" value="ECO:0007669"/>
    <property type="project" value="TreeGrafter"/>
</dbReference>
<reference evidence="6" key="2">
    <citation type="submission" date="2021-04" db="EMBL/GenBank/DDBJ databases">
        <authorList>
            <person name="Gilroy R."/>
        </authorList>
    </citation>
    <scope>NUCLEOTIDE SEQUENCE</scope>
    <source>
        <strain evidence="6">CHK199-9574</strain>
    </source>
</reference>
<evidence type="ECO:0000256" key="1">
    <source>
        <dbReference type="ARBA" id="ARBA00001947"/>
    </source>
</evidence>
<dbReference type="PANTHER" id="PTHR35005:SF1">
    <property type="entry name" value="2-AMINO-5-FORMYLAMINO-6-RIBOSYLAMINOPYRIMIDIN-4(3H)-ONE 5'-MONOPHOSPHATE DEFORMYLASE"/>
    <property type="match status" value="1"/>
</dbReference>
<dbReference type="EMBL" id="DXCO01000040">
    <property type="protein sequence ID" value="HIY78784.1"/>
    <property type="molecule type" value="Genomic_DNA"/>
</dbReference>
<comment type="caution">
    <text evidence="6">The sequence shown here is derived from an EMBL/GenBank/DDBJ whole genome shotgun (WGS) entry which is preliminary data.</text>
</comment>
<sequence length="244" mass="27653">MRFEYCMPDTVAKIKKNRLPLVFAGGTIEYHGAHCGLGCDTMIVEGLLCELEKRKEIVIAPPVWYSPSSYAVADESSSTVHVEENSFENYVYYIYKSFLASGYRNIYTVIHHQFEQESLMPMTLSYMKAAKRATMDFLEKTRGQGWWGSDKSKEYYNQLDSSDNPFSWIKVIPTMNKAVQDATGYDHAGKFETSLLMALYPDAVDLSKVSSISHWYTESAKEASASLGKKMADLALDYLEKTIV</sequence>
<accession>A0A9D1Z8Y5</accession>
<dbReference type="Proteomes" id="UP000824135">
    <property type="component" value="Unassembled WGS sequence"/>
</dbReference>
<dbReference type="Gene3D" id="3.40.50.10310">
    <property type="entry name" value="Creatininase"/>
    <property type="match status" value="1"/>
</dbReference>
<keyword evidence="3" id="KW-0378">Hydrolase</keyword>
<comment type="similarity">
    <text evidence="5">Belongs to the creatininase superfamily.</text>
</comment>
<gene>
    <name evidence="6" type="ORF">H9728_07030</name>
</gene>
<protein>
    <submittedName>
        <fullName evidence="6">Creatininase family protein</fullName>
    </submittedName>
</protein>
<dbReference type="Pfam" id="PF02633">
    <property type="entry name" value="Creatininase"/>
    <property type="match status" value="1"/>
</dbReference>
<evidence type="ECO:0000256" key="3">
    <source>
        <dbReference type="ARBA" id="ARBA00022801"/>
    </source>
</evidence>
<dbReference type="GO" id="GO:0016811">
    <property type="term" value="F:hydrolase activity, acting on carbon-nitrogen (but not peptide) bonds, in linear amides"/>
    <property type="evidence" value="ECO:0007669"/>
    <property type="project" value="TreeGrafter"/>
</dbReference>
<dbReference type="GO" id="GO:0046872">
    <property type="term" value="F:metal ion binding"/>
    <property type="evidence" value="ECO:0007669"/>
    <property type="project" value="UniProtKB-KW"/>
</dbReference>
<dbReference type="SUPFAM" id="SSF102215">
    <property type="entry name" value="Creatininase"/>
    <property type="match status" value="1"/>
</dbReference>
<evidence type="ECO:0000256" key="5">
    <source>
        <dbReference type="ARBA" id="ARBA00024029"/>
    </source>
</evidence>
<organism evidence="6 7">
    <name type="scientific">Candidatus Borkfalkia excrementavium</name>
    <dbReference type="NCBI Taxonomy" id="2838505"/>
    <lineage>
        <taxon>Bacteria</taxon>
        <taxon>Bacillati</taxon>
        <taxon>Bacillota</taxon>
        <taxon>Clostridia</taxon>
        <taxon>Christensenellales</taxon>
        <taxon>Christensenellaceae</taxon>
        <taxon>Candidatus Borkfalkia</taxon>
    </lineage>
</organism>
<name>A0A9D1Z8Y5_9FIRM</name>
<evidence type="ECO:0000313" key="6">
    <source>
        <dbReference type="EMBL" id="HIY78784.1"/>
    </source>
</evidence>
<reference evidence="6" key="1">
    <citation type="journal article" date="2021" name="PeerJ">
        <title>Extensive microbial diversity within the chicken gut microbiome revealed by metagenomics and culture.</title>
        <authorList>
            <person name="Gilroy R."/>
            <person name="Ravi A."/>
            <person name="Getino M."/>
            <person name="Pursley I."/>
            <person name="Horton D.L."/>
            <person name="Alikhan N.F."/>
            <person name="Baker D."/>
            <person name="Gharbi K."/>
            <person name="Hall N."/>
            <person name="Watson M."/>
            <person name="Adriaenssens E.M."/>
            <person name="Foster-Nyarko E."/>
            <person name="Jarju S."/>
            <person name="Secka A."/>
            <person name="Antonio M."/>
            <person name="Oren A."/>
            <person name="Chaudhuri R.R."/>
            <person name="La Ragione R."/>
            <person name="Hildebrand F."/>
            <person name="Pallen M.J."/>
        </authorList>
    </citation>
    <scope>NUCLEOTIDE SEQUENCE</scope>
    <source>
        <strain evidence="6">CHK199-9574</strain>
    </source>
</reference>
<dbReference type="InterPro" id="IPR024087">
    <property type="entry name" value="Creatininase-like_sf"/>
</dbReference>
<evidence type="ECO:0000313" key="7">
    <source>
        <dbReference type="Proteomes" id="UP000824135"/>
    </source>
</evidence>
<keyword evidence="2" id="KW-0479">Metal-binding</keyword>
<dbReference type="InterPro" id="IPR003785">
    <property type="entry name" value="Creatininase/forma_Hydrolase"/>
</dbReference>
<comment type="cofactor">
    <cofactor evidence="1">
        <name>Zn(2+)</name>
        <dbReference type="ChEBI" id="CHEBI:29105"/>
    </cofactor>
</comment>
<evidence type="ECO:0000256" key="4">
    <source>
        <dbReference type="ARBA" id="ARBA00022833"/>
    </source>
</evidence>
<dbReference type="AlphaFoldDB" id="A0A9D1Z8Y5"/>
<evidence type="ECO:0000256" key="2">
    <source>
        <dbReference type="ARBA" id="ARBA00022723"/>
    </source>
</evidence>
<dbReference type="PANTHER" id="PTHR35005">
    <property type="entry name" value="3-DEHYDRO-SCYLLO-INOSOSE HYDROLASE"/>
    <property type="match status" value="1"/>
</dbReference>
<proteinExistence type="inferred from homology"/>